<keyword evidence="1" id="KW-0472">Membrane</keyword>
<protein>
    <submittedName>
        <fullName evidence="2">Uncharacterized protein</fullName>
    </submittedName>
</protein>
<keyword evidence="3" id="KW-1185">Reference proteome</keyword>
<dbReference type="EMBL" id="JAHRIM010031016">
    <property type="protein sequence ID" value="MEQ2264932.1"/>
    <property type="molecule type" value="Genomic_DNA"/>
</dbReference>
<name>A0ABV0W5S6_9TELE</name>
<feature type="transmembrane region" description="Helical" evidence="1">
    <location>
        <begin position="31"/>
        <end position="50"/>
    </location>
</feature>
<organism evidence="2 3">
    <name type="scientific">Xenotaenia resolanae</name>
    <dbReference type="NCBI Taxonomy" id="208358"/>
    <lineage>
        <taxon>Eukaryota</taxon>
        <taxon>Metazoa</taxon>
        <taxon>Chordata</taxon>
        <taxon>Craniata</taxon>
        <taxon>Vertebrata</taxon>
        <taxon>Euteleostomi</taxon>
        <taxon>Actinopterygii</taxon>
        <taxon>Neopterygii</taxon>
        <taxon>Teleostei</taxon>
        <taxon>Neoteleostei</taxon>
        <taxon>Acanthomorphata</taxon>
        <taxon>Ovalentaria</taxon>
        <taxon>Atherinomorphae</taxon>
        <taxon>Cyprinodontiformes</taxon>
        <taxon>Goodeidae</taxon>
        <taxon>Xenotaenia</taxon>
    </lineage>
</organism>
<evidence type="ECO:0000313" key="2">
    <source>
        <dbReference type="EMBL" id="MEQ2264932.1"/>
    </source>
</evidence>
<comment type="caution">
    <text evidence="2">The sequence shown here is derived from an EMBL/GenBank/DDBJ whole genome shotgun (WGS) entry which is preliminary data.</text>
</comment>
<evidence type="ECO:0000256" key="1">
    <source>
        <dbReference type="SAM" id="Phobius"/>
    </source>
</evidence>
<sequence length="104" mass="12489">MGGIQFQEHNLIGWFRKFGWLFFSFFLSQRVFPPPSFHSYLLLLTVYFFLARRKNVFAVEFFLNTFSDSTFILFQLWEQRMTDKHTFALGMWVCLKTRVPVLTG</sequence>
<evidence type="ECO:0000313" key="3">
    <source>
        <dbReference type="Proteomes" id="UP001444071"/>
    </source>
</evidence>
<accession>A0ABV0W5S6</accession>
<proteinExistence type="predicted"/>
<keyword evidence="1" id="KW-0812">Transmembrane</keyword>
<keyword evidence="1" id="KW-1133">Transmembrane helix</keyword>
<dbReference type="Proteomes" id="UP001444071">
    <property type="component" value="Unassembled WGS sequence"/>
</dbReference>
<gene>
    <name evidence="2" type="ORF">XENORESO_022120</name>
</gene>
<reference evidence="2 3" key="1">
    <citation type="submission" date="2021-06" db="EMBL/GenBank/DDBJ databases">
        <authorList>
            <person name="Palmer J.M."/>
        </authorList>
    </citation>
    <scope>NUCLEOTIDE SEQUENCE [LARGE SCALE GENOMIC DNA]</scope>
    <source>
        <strain evidence="2 3">XR_2019</strain>
        <tissue evidence="2">Muscle</tissue>
    </source>
</reference>